<evidence type="ECO:0000256" key="2">
    <source>
        <dbReference type="ARBA" id="ARBA00005417"/>
    </source>
</evidence>
<reference evidence="11" key="1">
    <citation type="submission" date="2018-04" db="EMBL/GenBank/DDBJ databases">
        <authorList>
            <person name="Cornet L."/>
        </authorList>
    </citation>
    <scope>NUCLEOTIDE SEQUENCE [LARGE SCALE GENOMIC DNA]</scope>
</reference>
<dbReference type="EMBL" id="QBMC01000020">
    <property type="protein sequence ID" value="PZO21290.1"/>
    <property type="molecule type" value="Genomic_DNA"/>
</dbReference>
<evidence type="ECO:0000256" key="7">
    <source>
        <dbReference type="ARBA" id="ARBA00022967"/>
    </source>
</evidence>
<comment type="similarity">
    <text evidence="2">Belongs to the ABC transporter superfamily.</text>
</comment>
<dbReference type="CDD" id="cd03225">
    <property type="entry name" value="ABC_cobalt_CbiO_domain1"/>
    <property type="match status" value="1"/>
</dbReference>
<dbReference type="InterPro" id="IPR027417">
    <property type="entry name" value="P-loop_NTPase"/>
</dbReference>
<dbReference type="GO" id="GO:0043190">
    <property type="term" value="C:ATP-binding cassette (ABC) transporter complex"/>
    <property type="evidence" value="ECO:0007669"/>
    <property type="project" value="TreeGrafter"/>
</dbReference>
<dbReference type="PROSITE" id="PS00211">
    <property type="entry name" value="ABC_TRANSPORTER_1"/>
    <property type="match status" value="1"/>
</dbReference>
<evidence type="ECO:0000256" key="3">
    <source>
        <dbReference type="ARBA" id="ARBA00022448"/>
    </source>
</evidence>
<dbReference type="Gene3D" id="3.40.50.300">
    <property type="entry name" value="P-loop containing nucleotide triphosphate hydrolases"/>
    <property type="match status" value="1"/>
</dbReference>
<evidence type="ECO:0000256" key="5">
    <source>
        <dbReference type="ARBA" id="ARBA00022741"/>
    </source>
</evidence>
<evidence type="ECO:0000313" key="11">
    <source>
        <dbReference type="Proteomes" id="UP000249354"/>
    </source>
</evidence>
<dbReference type="GO" id="GO:0042626">
    <property type="term" value="F:ATPase-coupled transmembrane transporter activity"/>
    <property type="evidence" value="ECO:0007669"/>
    <property type="project" value="TreeGrafter"/>
</dbReference>
<evidence type="ECO:0000256" key="1">
    <source>
        <dbReference type="ARBA" id="ARBA00004236"/>
    </source>
</evidence>
<dbReference type="PANTHER" id="PTHR43553:SF24">
    <property type="entry name" value="ENERGY-COUPLING FACTOR TRANSPORTER ATP-BINDING PROTEIN ECFA1"/>
    <property type="match status" value="1"/>
</dbReference>
<dbReference type="AlphaFoldDB" id="A0A2W4UPT6"/>
<comment type="subcellular location">
    <subcellularLocation>
        <location evidence="1">Cell membrane</location>
    </subcellularLocation>
</comment>
<dbReference type="GO" id="GO:0005524">
    <property type="term" value="F:ATP binding"/>
    <property type="evidence" value="ECO:0007669"/>
    <property type="project" value="UniProtKB-KW"/>
</dbReference>
<dbReference type="InterPro" id="IPR003439">
    <property type="entry name" value="ABC_transporter-like_ATP-bd"/>
</dbReference>
<sequence length="279" mass="30357">MHHNPISVTNLSYDYADGTQALHEINLEIKATERVALIGANGSGKSTLLRHLNGILLAQKGRIVVGEQAIAPETLTQIRNFVGLVFQNPDDQLFMPTVWEDVAFGPLNQGLAEPALTDRVKRSMAAVGLDFDRYAERAASNLSGGEQKRVAIAGVLAMQPQVLVLDEPSAQLDPASRRQLIELLQSLPITQLIATHDLDMALELCSSTIVLGRGSVVFSGPTEQVLGNPEFLRQHSLEPPLCYARPYCQLDHAPDTSPPRFISATLAENPYVSSFKVAQ</sequence>
<name>A0A2W4UPT6_9CYAN</name>
<accession>A0A2W4UPT6</accession>
<dbReference type="InterPro" id="IPR017871">
    <property type="entry name" value="ABC_transporter-like_CS"/>
</dbReference>
<protein>
    <submittedName>
        <fullName evidence="10">Cobalt ABC transporter ATP-binding protein</fullName>
    </submittedName>
</protein>
<keyword evidence="5" id="KW-0547">Nucleotide-binding</keyword>
<dbReference type="SMART" id="SM00382">
    <property type="entry name" value="AAA"/>
    <property type="match status" value="1"/>
</dbReference>
<comment type="caution">
    <text evidence="10">The sequence shown here is derived from an EMBL/GenBank/DDBJ whole genome shotgun (WGS) entry which is preliminary data.</text>
</comment>
<dbReference type="InterPro" id="IPR015856">
    <property type="entry name" value="ABC_transpr_CbiO/EcfA_su"/>
</dbReference>
<dbReference type="InterPro" id="IPR050095">
    <property type="entry name" value="ECF_ABC_transporter_ATP-bd"/>
</dbReference>
<reference evidence="10 11" key="2">
    <citation type="submission" date="2018-06" db="EMBL/GenBank/DDBJ databases">
        <title>Metagenomic assembly of (sub)arctic Cyanobacteria and their associated microbiome from non-axenic cultures.</title>
        <authorList>
            <person name="Baurain D."/>
        </authorList>
    </citation>
    <scope>NUCLEOTIDE SEQUENCE [LARGE SCALE GENOMIC DNA]</scope>
    <source>
        <strain evidence="10">ULC129bin1</strain>
    </source>
</reference>
<feature type="domain" description="ABC transporter" evidence="9">
    <location>
        <begin position="6"/>
        <end position="238"/>
    </location>
</feature>
<dbReference type="PROSITE" id="PS50893">
    <property type="entry name" value="ABC_TRANSPORTER_2"/>
    <property type="match status" value="1"/>
</dbReference>
<evidence type="ECO:0000313" key="10">
    <source>
        <dbReference type="EMBL" id="PZO21290.1"/>
    </source>
</evidence>
<keyword evidence="6 10" id="KW-0067">ATP-binding</keyword>
<dbReference type="InterPro" id="IPR003593">
    <property type="entry name" value="AAA+_ATPase"/>
</dbReference>
<dbReference type="PANTHER" id="PTHR43553">
    <property type="entry name" value="HEAVY METAL TRANSPORTER"/>
    <property type="match status" value="1"/>
</dbReference>
<dbReference type="Pfam" id="PF00005">
    <property type="entry name" value="ABC_tran"/>
    <property type="match status" value="1"/>
</dbReference>
<proteinExistence type="inferred from homology"/>
<evidence type="ECO:0000256" key="6">
    <source>
        <dbReference type="ARBA" id="ARBA00022840"/>
    </source>
</evidence>
<organism evidence="10 11">
    <name type="scientific">Leptolyngbya foveolarum</name>
    <dbReference type="NCBI Taxonomy" id="47253"/>
    <lineage>
        <taxon>Bacteria</taxon>
        <taxon>Bacillati</taxon>
        <taxon>Cyanobacteriota</taxon>
        <taxon>Cyanophyceae</taxon>
        <taxon>Leptolyngbyales</taxon>
        <taxon>Leptolyngbyaceae</taxon>
        <taxon>Leptolyngbya group</taxon>
        <taxon>Leptolyngbya</taxon>
    </lineage>
</organism>
<keyword evidence="8" id="KW-0472">Membrane</keyword>
<dbReference type="SUPFAM" id="SSF52540">
    <property type="entry name" value="P-loop containing nucleoside triphosphate hydrolases"/>
    <property type="match status" value="1"/>
</dbReference>
<evidence type="ECO:0000259" key="9">
    <source>
        <dbReference type="PROSITE" id="PS50893"/>
    </source>
</evidence>
<evidence type="ECO:0000256" key="4">
    <source>
        <dbReference type="ARBA" id="ARBA00022475"/>
    </source>
</evidence>
<keyword evidence="7" id="KW-1278">Translocase</keyword>
<keyword evidence="3" id="KW-0813">Transport</keyword>
<gene>
    <name evidence="10" type="ORF">DCF25_04930</name>
</gene>
<dbReference type="Proteomes" id="UP000249354">
    <property type="component" value="Unassembled WGS sequence"/>
</dbReference>
<evidence type="ECO:0000256" key="8">
    <source>
        <dbReference type="ARBA" id="ARBA00023136"/>
    </source>
</evidence>
<dbReference type="FunFam" id="3.40.50.300:FF:000224">
    <property type="entry name" value="Energy-coupling factor transporter ATP-binding protein EcfA"/>
    <property type="match status" value="1"/>
</dbReference>
<keyword evidence="4" id="KW-1003">Cell membrane</keyword>
<dbReference type="GO" id="GO:0016887">
    <property type="term" value="F:ATP hydrolysis activity"/>
    <property type="evidence" value="ECO:0007669"/>
    <property type="project" value="InterPro"/>
</dbReference>